<reference evidence="2 3" key="1">
    <citation type="submission" date="2014-04" db="EMBL/GenBank/DDBJ databases">
        <title>Genome assembly of Hyalangium minutum DSM 14724.</title>
        <authorList>
            <person name="Sharma G."/>
            <person name="Subramanian S."/>
        </authorList>
    </citation>
    <scope>NUCLEOTIDE SEQUENCE [LARGE SCALE GENOMIC DNA]</scope>
    <source>
        <strain evidence="2 3">DSM 14724</strain>
    </source>
</reference>
<accession>A0A085W051</accession>
<sequence>MGLFSKRSILSKLHSGKEFNALDEVQEFQLRLAAELEKGTVERIPVGKLFSYTTPEEWYREKETDIVYRYIPPEFPLKGMWARVEDPGERSFFEQLYPGDAPTPEEYSVLVKKLEELWLRGEVERARDTDTPIEGVRVYHHPKTDETFELIPPGAFTKDGTWRKIFRSEKEGSWPGELKKDIPPVRRGA</sequence>
<keyword evidence="3" id="KW-1185">Reference proteome</keyword>
<dbReference type="EMBL" id="JMCB01000025">
    <property type="protein sequence ID" value="KFE61064.1"/>
    <property type="molecule type" value="Genomic_DNA"/>
</dbReference>
<organism evidence="2 3">
    <name type="scientific">Hyalangium minutum</name>
    <dbReference type="NCBI Taxonomy" id="394096"/>
    <lineage>
        <taxon>Bacteria</taxon>
        <taxon>Pseudomonadati</taxon>
        <taxon>Myxococcota</taxon>
        <taxon>Myxococcia</taxon>
        <taxon>Myxococcales</taxon>
        <taxon>Cystobacterineae</taxon>
        <taxon>Archangiaceae</taxon>
        <taxon>Hyalangium</taxon>
    </lineage>
</organism>
<protein>
    <submittedName>
        <fullName evidence="2">Uncharacterized protein</fullName>
    </submittedName>
</protein>
<evidence type="ECO:0000313" key="2">
    <source>
        <dbReference type="EMBL" id="KFE61064.1"/>
    </source>
</evidence>
<gene>
    <name evidence="2" type="ORF">DB31_4499</name>
</gene>
<dbReference type="RefSeq" id="WP_044198423.1">
    <property type="nucleotide sequence ID" value="NZ_JMCB01000025.1"/>
</dbReference>
<proteinExistence type="predicted"/>
<dbReference type="Proteomes" id="UP000028725">
    <property type="component" value="Unassembled WGS sequence"/>
</dbReference>
<dbReference type="AlphaFoldDB" id="A0A085W051"/>
<dbReference type="OrthoDB" id="2578197at2"/>
<comment type="caution">
    <text evidence="2">The sequence shown here is derived from an EMBL/GenBank/DDBJ whole genome shotgun (WGS) entry which is preliminary data.</text>
</comment>
<feature type="region of interest" description="Disordered" evidence="1">
    <location>
        <begin position="170"/>
        <end position="189"/>
    </location>
</feature>
<dbReference type="STRING" id="394096.DB31_4499"/>
<evidence type="ECO:0000313" key="3">
    <source>
        <dbReference type="Proteomes" id="UP000028725"/>
    </source>
</evidence>
<evidence type="ECO:0000256" key="1">
    <source>
        <dbReference type="SAM" id="MobiDB-lite"/>
    </source>
</evidence>
<name>A0A085W051_9BACT</name>